<feature type="region of interest" description="Disordered" evidence="1">
    <location>
        <begin position="120"/>
        <end position="189"/>
    </location>
</feature>
<sequence>MPQQNRSHKQYPGPTASFHVLAPGHFPAEPLSVGLTALEPEPRERGEGTHLPPTPNPHPGRRAQEGLCEARPNARTGARGLDQGSCVRMTDPSWMSHADNRALLQCADCAASAHLSGAGVALQSPSPLPTPLGRELRTQGAARGDADLRPVPKSPRRARCRHRRRRQRGSCPPAAGLASRPAGPRLRPSLLPAPTCAEFVYLAAMATRGGPLEGGEKKGRGGAWRLARARSG</sequence>
<feature type="region of interest" description="Disordered" evidence="1">
    <location>
        <begin position="1"/>
        <end position="64"/>
    </location>
</feature>
<keyword evidence="3" id="KW-1185">Reference proteome</keyword>
<organism evidence="2 3">
    <name type="scientific">Rangifer tarandus platyrhynchus</name>
    <name type="common">Svalbard reindeer</name>
    <dbReference type="NCBI Taxonomy" id="3082113"/>
    <lineage>
        <taxon>Eukaryota</taxon>
        <taxon>Metazoa</taxon>
        <taxon>Chordata</taxon>
        <taxon>Craniata</taxon>
        <taxon>Vertebrata</taxon>
        <taxon>Euteleostomi</taxon>
        <taxon>Mammalia</taxon>
        <taxon>Eutheria</taxon>
        <taxon>Laurasiatheria</taxon>
        <taxon>Artiodactyla</taxon>
        <taxon>Ruminantia</taxon>
        <taxon>Pecora</taxon>
        <taxon>Cervidae</taxon>
        <taxon>Odocoileinae</taxon>
        <taxon>Rangifer</taxon>
    </lineage>
</organism>
<feature type="non-terminal residue" evidence="2">
    <location>
        <position position="1"/>
    </location>
</feature>
<feature type="compositionally biased region" description="Basic residues" evidence="1">
    <location>
        <begin position="154"/>
        <end position="168"/>
    </location>
</feature>
<dbReference type="EMBL" id="OX459966">
    <property type="protein sequence ID" value="CAI9171316.1"/>
    <property type="molecule type" value="Genomic_DNA"/>
</dbReference>
<gene>
    <name evidence="2" type="ORF">MRATA1EN1_LOCUS20278</name>
</gene>
<evidence type="ECO:0000313" key="2">
    <source>
        <dbReference type="EMBL" id="CAI9171316.1"/>
    </source>
</evidence>
<evidence type="ECO:0000256" key="1">
    <source>
        <dbReference type="SAM" id="MobiDB-lite"/>
    </source>
</evidence>
<proteinExistence type="predicted"/>
<protein>
    <submittedName>
        <fullName evidence="2">Uncharacterized protein</fullName>
    </submittedName>
</protein>
<evidence type="ECO:0000313" key="3">
    <source>
        <dbReference type="Proteomes" id="UP001176941"/>
    </source>
</evidence>
<accession>A0ABN8ZGJ7</accession>
<dbReference type="Proteomes" id="UP001176941">
    <property type="component" value="Chromosome 30"/>
</dbReference>
<reference evidence="2" key="1">
    <citation type="submission" date="2023-04" db="EMBL/GenBank/DDBJ databases">
        <authorList>
            <consortium name="ELIXIR-Norway"/>
        </authorList>
    </citation>
    <scope>NUCLEOTIDE SEQUENCE [LARGE SCALE GENOMIC DNA]</scope>
</reference>
<name>A0ABN8ZGJ7_RANTA</name>
<feature type="region of interest" description="Disordered" evidence="1">
    <location>
        <begin position="208"/>
        <end position="232"/>
    </location>
</feature>